<accession>A0A0P7ZMV0</accession>
<name>A0A0P7ZMV0_9GAMM</name>
<evidence type="ECO:0000313" key="2">
    <source>
        <dbReference type="Proteomes" id="UP000050416"/>
    </source>
</evidence>
<protein>
    <submittedName>
        <fullName evidence="1">Putative phosphoesterase</fullName>
    </submittedName>
</protein>
<dbReference type="EMBL" id="LJZQ01000001">
    <property type="protein sequence ID" value="KPQ30654.1"/>
    <property type="molecule type" value="Genomic_DNA"/>
</dbReference>
<dbReference type="PATRIC" id="fig|1305731.5.peg.1548"/>
<reference evidence="1 2" key="1">
    <citation type="submission" date="2015-09" db="EMBL/GenBank/DDBJ databases">
        <title>Identification and resolution of microdiversity through metagenomic sequencing of parallel consortia.</title>
        <authorList>
            <person name="Nelson W.C."/>
            <person name="Romine M.F."/>
            <person name="Lindemann S.R."/>
        </authorList>
    </citation>
    <scope>NUCLEOTIDE SEQUENCE [LARGE SCALE GENOMIC DNA]</scope>
    <source>
        <strain evidence="1">HL-55</strain>
    </source>
</reference>
<dbReference type="Proteomes" id="UP000050416">
    <property type="component" value="Unassembled WGS sequence"/>
</dbReference>
<gene>
    <name evidence="1" type="ORF">HLUCCX14_00870</name>
</gene>
<sequence length="322" mass="35123">MCPGMPETEGRTCPLAYRYRPEELCREPTHVSESVLYIVGGLYGNPFALDEIEAMVRAEERHGHRVKLVFNGDFNWFNADDALFREINSRVLDHTAILGNVDYELSIPNAGAGCGCAYPDYVDQGVVERSNQMMERLQAVADQHPDIQKKLSLLPRYQCLIFGGLKVLVVHGDPESLAGWGLSHESFVAGNQGQLAEWFRATDADIIASTHTCLPVLWSSAVDGKPRMVANNGAAGMGNLRSDPQGLVTRIGFTSPFGKPVAGVARPGLHVSLMPVAYDLSAWLLQFDRVWPENSPAAVSYRSRLVSGTSLGSDGIVFSSLS</sequence>
<proteinExistence type="predicted"/>
<comment type="caution">
    <text evidence="1">The sequence shown here is derived from an EMBL/GenBank/DDBJ whole genome shotgun (WGS) entry which is preliminary data.</text>
</comment>
<organism evidence="1 2">
    <name type="scientific">Marinobacter excellens HL-55</name>
    <dbReference type="NCBI Taxonomy" id="1305731"/>
    <lineage>
        <taxon>Bacteria</taxon>
        <taxon>Pseudomonadati</taxon>
        <taxon>Pseudomonadota</taxon>
        <taxon>Gammaproteobacteria</taxon>
        <taxon>Pseudomonadales</taxon>
        <taxon>Marinobacteraceae</taxon>
        <taxon>Marinobacter</taxon>
    </lineage>
</organism>
<dbReference type="STRING" id="1305731.GCA_000934705_02866"/>
<dbReference type="InterPro" id="IPR029052">
    <property type="entry name" value="Metallo-depent_PP-like"/>
</dbReference>
<dbReference type="Gene3D" id="3.60.21.10">
    <property type="match status" value="1"/>
</dbReference>
<dbReference type="AlphaFoldDB" id="A0A0P7ZMV0"/>
<evidence type="ECO:0000313" key="1">
    <source>
        <dbReference type="EMBL" id="KPQ30654.1"/>
    </source>
</evidence>
<dbReference type="SUPFAM" id="SSF56300">
    <property type="entry name" value="Metallo-dependent phosphatases"/>
    <property type="match status" value="1"/>
</dbReference>